<dbReference type="EMBL" id="CP120576">
    <property type="protein sequence ID" value="WEY84041.1"/>
    <property type="molecule type" value="Genomic_DNA"/>
</dbReference>
<reference evidence="3" key="3">
    <citation type="submission" date="2023-03" db="EMBL/GenBank/DDBJ databases">
        <title>Complete genome sequences of 52 Bacillus and Priestia strains isolated from West-African fermentations and 26 reference strains from the DSMZ collection.</title>
        <authorList>
            <person name="Wiedenbein E.S."/>
            <person name="Canoy T.S."/>
            <person name="Hui Y."/>
            <person name="Parkouda C."/>
            <person name="Dawende C."/>
            <person name="Ametefe E."/>
            <person name="Jespersen L."/>
            <person name="Nielsen D.S."/>
        </authorList>
    </citation>
    <scope>NUCLEOTIDE SEQUENCE</scope>
    <source>
        <strain evidence="3">PRO56</strain>
    </source>
</reference>
<dbReference type="InterPro" id="IPR022608">
    <property type="entry name" value="Tscrpt_reg_SplA"/>
</dbReference>
<reference evidence="4" key="4">
    <citation type="submission" date="2023-05" db="EMBL/GenBank/DDBJ databases">
        <title>Complete genome sequence of Bacillus subtilis SRCM117797 isolated from Soybean paste.</title>
        <authorList>
            <person name="Abraha H.B."/>
            <person name="Kim K.-P."/>
            <person name="Ryu M.-S."/>
            <person name="Jeong D.-Y."/>
        </authorList>
    </citation>
    <scope>NUCLEOTIDE SEQUENCE</scope>
    <source>
        <strain evidence="4">SRCM117797</strain>
    </source>
</reference>
<dbReference type="PATRIC" id="fig|1423.134.peg.3241"/>
<name>A0A080UE36_BACIU</name>
<evidence type="ECO:0000313" key="2">
    <source>
        <dbReference type="EMBL" id="MBO3794833.1"/>
    </source>
</evidence>
<dbReference type="Proteomes" id="UP001214898">
    <property type="component" value="Chromosome"/>
</dbReference>
<accession>A0A080UE36</accession>
<sequence length="45" mass="5416">MEKKEEQYINQAEYVPHPTKEGEYALFLHETYHLLSEDDETQTTE</sequence>
<proteinExistence type="predicted"/>
<evidence type="ECO:0000313" key="5">
    <source>
        <dbReference type="Proteomes" id="UP000032247"/>
    </source>
</evidence>
<dbReference type="GeneID" id="11239200"/>
<dbReference type="RefSeq" id="WP_003218541.1">
    <property type="nucleotide sequence ID" value="NZ_AP024621.1"/>
</dbReference>
<dbReference type="OrthoDB" id="2937051at2"/>
<evidence type="ECO:0000313" key="1">
    <source>
        <dbReference type="EMBL" id="KIU12301.1"/>
    </source>
</evidence>
<reference evidence="2" key="2">
    <citation type="submission" date="2021-03" db="EMBL/GenBank/DDBJ databases">
        <title>Isolation of Bacillus subtilis from fermented food sample.</title>
        <authorList>
            <person name="Lakshmanan V."/>
            <person name="Athira K."/>
            <person name="Rajagopal K."/>
        </authorList>
    </citation>
    <scope>NUCLEOTIDE SEQUENCE</scope>
    <source>
        <strain evidence="2">S1</strain>
    </source>
</reference>
<dbReference type="Proteomes" id="UP001229422">
    <property type="component" value="Chromosome"/>
</dbReference>
<evidence type="ECO:0000313" key="3">
    <source>
        <dbReference type="EMBL" id="WEY84041.1"/>
    </source>
</evidence>
<gene>
    <name evidence="3" type="primary">ykzD</name>
    <name evidence="2" type="ORF">J5227_11080</name>
    <name evidence="3" type="ORF">P5633_17090</name>
    <name evidence="4" type="ORF">QL281_19790</name>
    <name evidence="1" type="ORF">SC09_Contig19orf00732</name>
</gene>
<dbReference type="Proteomes" id="UP000665181">
    <property type="component" value="Unassembled WGS sequence"/>
</dbReference>
<dbReference type="EMBL" id="CP125292">
    <property type="protein sequence ID" value="WHM20991.1"/>
    <property type="molecule type" value="Genomic_DNA"/>
</dbReference>
<dbReference type="AlphaFoldDB" id="A0A080UE36"/>
<dbReference type="Pfam" id="PF11132">
    <property type="entry name" value="SplA"/>
    <property type="match status" value="1"/>
</dbReference>
<dbReference type="Proteomes" id="UP000032247">
    <property type="component" value="Unassembled WGS sequence"/>
</dbReference>
<dbReference type="EMBL" id="JXBC01000002">
    <property type="protein sequence ID" value="KIU12301.1"/>
    <property type="molecule type" value="Genomic_DNA"/>
</dbReference>
<evidence type="ECO:0000313" key="4">
    <source>
        <dbReference type="EMBL" id="WHM20991.1"/>
    </source>
</evidence>
<reference evidence="1 5" key="1">
    <citation type="submission" date="2014-12" db="EMBL/GenBank/DDBJ databases">
        <title>Comparative genome analysis of Bacillus coagulans HM-08, Clostridium butyricum HM-68, Bacillus subtilis HM-66 and Bacillus licheniformis BL-09.</title>
        <authorList>
            <person name="Zhang H."/>
        </authorList>
    </citation>
    <scope>NUCLEOTIDE SEQUENCE [LARGE SCALE GENOMIC DNA]</scope>
    <source>
        <strain evidence="1 5">HM-66</strain>
    </source>
</reference>
<dbReference type="EMBL" id="JAGFPW010000008">
    <property type="protein sequence ID" value="MBO3794833.1"/>
    <property type="molecule type" value="Genomic_DNA"/>
</dbReference>
<protein>
    <submittedName>
        <fullName evidence="3">Transcriptional regulator SplA domain-containing protein</fullName>
    </submittedName>
</protein>
<organism evidence="1 5">
    <name type="scientific">Bacillus subtilis</name>
    <dbReference type="NCBI Taxonomy" id="1423"/>
    <lineage>
        <taxon>Bacteria</taxon>
        <taxon>Bacillati</taxon>
        <taxon>Bacillota</taxon>
        <taxon>Bacilli</taxon>
        <taxon>Bacillales</taxon>
        <taxon>Bacillaceae</taxon>
        <taxon>Bacillus</taxon>
    </lineage>
</organism>